<reference evidence="1 2" key="1">
    <citation type="journal article" date="2014" name="Am. J. Bot.">
        <title>Genome assembly and annotation for red clover (Trifolium pratense; Fabaceae).</title>
        <authorList>
            <person name="Istvanek J."/>
            <person name="Jaros M."/>
            <person name="Krenek A."/>
            <person name="Repkova J."/>
        </authorList>
    </citation>
    <scope>NUCLEOTIDE SEQUENCE [LARGE SCALE GENOMIC DNA]</scope>
    <source>
        <strain evidence="2">cv. Tatra</strain>
        <tissue evidence="1">Young leaves</tissue>
    </source>
</reference>
<sequence>MIRRQYDPHMVTMQTYRMGLQNRSSTQIIVVAQIVPHALKAHLATAIVDAKRVR</sequence>
<organism evidence="1 2">
    <name type="scientific">Trifolium pratense</name>
    <name type="common">Red clover</name>
    <dbReference type="NCBI Taxonomy" id="57577"/>
    <lineage>
        <taxon>Eukaryota</taxon>
        <taxon>Viridiplantae</taxon>
        <taxon>Streptophyta</taxon>
        <taxon>Embryophyta</taxon>
        <taxon>Tracheophyta</taxon>
        <taxon>Spermatophyta</taxon>
        <taxon>Magnoliopsida</taxon>
        <taxon>eudicotyledons</taxon>
        <taxon>Gunneridae</taxon>
        <taxon>Pentapetalae</taxon>
        <taxon>rosids</taxon>
        <taxon>fabids</taxon>
        <taxon>Fabales</taxon>
        <taxon>Fabaceae</taxon>
        <taxon>Papilionoideae</taxon>
        <taxon>50 kb inversion clade</taxon>
        <taxon>NPAAA clade</taxon>
        <taxon>Hologalegina</taxon>
        <taxon>IRL clade</taxon>
        <taxon>Trifolieae</taxon>
        <taxon>Trifolium</taxon>
    </lineage>
</organism>
<dbReference type="EMBL" id="ASHM01012427">
    <property type="protein sequence ID" value="PNX94378.1"/>
    <property type="molecule type" value="Genomic_DNA"/>
</dbReference>
<accession>A0A2K3MU73</accession>
<evidence type="ECO:0000313" key="2">
    <source>
        <dbReference type="Proteomes" id="UP000236291"/>
    </source>
</evidence>
<name>A0A2K3MU73_TRIPR</name>
<dbReference type="Proteomes" id="UP000236291">
    <property type="component" value="Unassembled WGS sequence"/>
</dbReference>
<protein>
    <submittedName>
        <fullName evidence="1">Uncharacterized protein</fullName>
    </submittedName>
</protein>
<dbReference type="AlphaFoldDB" id="A0A2K3MU73"/>
<reference evidence="1 2" key="2">
    <citation type="journal article" date="2017" name="Front. Plant Sci.">
        <title>Gene Classification and Mining of Molecular Markers Useful in Red Clover (Trifolium pratense) Breeding.</title>
        <authorList>
            <person name="Istvanek J."/>
            <person name="Dluhosova J."/>
            <person name="Dluhos P."/>
            <person name="Patkova L."/>
            <person name="Nedelnik J."/>
            <person name="Repkova J."/>
        </authorList>
    </citation>
    <scope>NUCLEOTIDE SEQUENCE [LARGE SCALE GENOMIC DNA]</scope>
    <source>
        <strain evidence="2">cv. Tatra</strain>
        <tissue evidence="1">Young leaves</tissue>
    </source>
</reference>
<comment type="caution">
    <text evidence="1">The sequence shown here is derived from an EMBL/GenBank/DDBJ whole genome shotgun (WGS) entry which is preliminary data.</text>
</comment>
<evidence type="ECO:0000313" key="1">
    <source>
        <dbReference type="EMBL" id="PNX94378.1"/>
    </source>
</evidence>
<gene>
    <name evidence="1" type="ORF">L195_g017553</name>
</gene>
<proteinExistence type="predicted"/>